<keyword evidence="2 4" id="KW-0813">Transport</keyword>
<comment type="caution">
    <text evidence="7">The sequence shown here is derived from an EMBL/GenBank/DDBJ whole genome shotgun (WGS) entry which is preliminary data.</text>
</comment>
<feature type="region of interest" description="Disordered" evidence="5">
    <location>
        <begin position="217"/>
        <end position="241"/>
    </location>
</feature>
<evidence type="ECO:0000256" key="5">
    <source>
        <dbReference type="SAM" id="MobiDB-lite"/>
    </source>
</evidence>
<keyword evidence="8" id="KW-1185">Reference proteome</keyword>
<comment type="similarity">
    <text evidence="1 4">Belongs to the SEC5 family.</text>
</comment>
<comment type="subunit">
    <text evidence="4">Component of the exocyst complex.</text>
</comment>
<sequence length="1029" mass="109178">MATDGDSDVSAITISDDDAAHNAAPSRRAEQPAPRGGAGGGATQPVKSSKRGGSRKGRVAFQLQDKSDAEADAHEDMDADEYLDDRDWEHDNDDADSGDGPVEDETKPLGWSYFRKRDTSEGPAMWDEVDVGELRFVAENLVRSTTTRASQADEVIQQIFQSNPVEEDALVSDPLGRGYIDPLTLTLGKKSKIARAVQPASGEKGLKATMRTFRTARLGNKQQADGAGGGSRSGAGLDEDTRKVLPNQEGFDAEAYLATFHADSSMSQLQKGLRVLSRELSERTGQLKMLIRNNFDRFINCKDAIDDIHAKLRKMLVRGGGGAGGGGRAAESAPHREQGVGTERIFRSLEQLDAQARRTFGPILERAAKADRIRAVSSLLQRFDHLFAAPNRILELAGRGELDQVVREYKRANMLIRPTATTARVWVSLYAEIEKRVTEVYLAVKQLVSEPPPEGTRGGHDGAVLASAAVTGLAAWGKDEEAWYRYGDGGAEQAEQNRLSQLPEYLLFLALERLPAARDEDPMRLYVNRLEAHVVARIQAVDKLHTEQLEQLVAAWMKATATLPAVSGITAAGAAAPSPLVAMPSSGITALQASLTSIVPQESLSQAARGSEQAKPEAPGDGRGAQDGGDGVLEDHVATLPQQLFGTEDFRLDLLTSDAQPVTALPRRLEEELGVVLLHYQWPLHAVANAAGGVQEIPAESSWKPTQGSIFACFALLSEALAEYARGLYAGHGGSNNDGGSHKGRSRSKITAADPGSAGGTDASIAVSADGSRASGGVPAAQDLKCLASGEGGGSSNDDVRMLLVISNSAMIRTRVLPRVVERYRKLLAPTDEAAATCQRRLRDLTTSMRRSNEALGSSYLARKEAAVQAAVRSYIASETAPLLGDGLAAASGTAATSKRAAVASATSRLLPVPSGPSAGCCGVLQLLVAIHNEALTYSPSNLASFMEALVEHLVDQLLRAYHAVVPTSSGSTVGLGKQAAAGSGRAQASVASVEQLVQLWVDLAFLLAALQPLLAESLAADLQDAKWA</sequence>
<dbReference type="PANTHER" id="PTHR13043:SF1">
    <property type="entry name" value="EXOCYST COMPLEX COMPONENT 2"/>
    <property type="match status" value="1"/>
</dbReference>
<feature type="region of interest" description="Disordered" evidence="5">
    <location>
        <begin position="603"/>
        <end position="633"/>
    </location>
</feature>
<comment type="function">
    <text evidence="4">Component of the exocyst complex involved in the docking of exocytic vesicles with fusion sites on the plasma membrane.</text>
</comment>
<feature type="compositionally biased region" description="Basic and acidic residues" evidence="5">
    <location>
        <begin position="65"/>
        <end position="76"/>
    </location>
</feature>
<keyword evidence="4" id="KW-0653">Protein transport</keyword>
<dbReference type="InterPro" id="IPR039481">
    <property type="entry name" value="EXOC2/Sec5_N_dom"/>
</dbReference>
<dbReference type="OrthoDB" id="26242at2759"/>
<gene>
    <name evidence="7" type="ORF">GPECTOR_2g1093</name>
</gene>
<dbReference type="Pfam" id="PF15469">
    <property type="entry name" value="Sec5"/>
    <property type="match status" value="1"/>
</dbReference>
<evidence type="ECO:0000256" key="1">
    <source>
        <dbReference type="ARBA" id="ARBA00010578"/>
    </source>
</evidence>
<dbReference type="InterPro" id="IPR029175">
    <property type="entry name" value="EXOC2/Sec5"/>
</dbReference>
<feature type="region of interest" description="Disordered" evidence="5">
    <location>
        <begin position="1"/>
        <end position="107"/>
    </location>
</feature>
<organism evidence="7 8">
    <name type="scientific">Gonium pectorale</name>
    <name type="common">Green alga</name>
    <dbReference type="NCBI Taxonomy" id="33097"/>
    <lineage>
        <taxon>Eukaryota</taxon>
        <taxon>Viridiplantae</taxon>
        <taxon>Chlorophyta</taxon>
        <taxon>core chlorophytes</taxon>
        <taxon>Chlorophyceae</taxon>
        <taxon>CS clade</taxon>
        <taxon>Chlamydomonadales</taxon>
        <taxon>Volvocaceae</taxon>
        <taxon>Gonium</taxon>
    </lineage>
</organism>
<evidence type="ECO:0000256" key="4">
    <source>
        <dbReference type="RuleBase" id="RU365069"/>
    </source>
</evidence>
<dbReference type="PANTHER" id="PTHR13043">
    <property type="entry name" value="EXOCYST COMPLEX COMPONENT SEC5"/>
    <property type="match status" value="1"/>
</dbReference>
<name>A0A150H0I8_GONPE</name>
<dbReference type="EMBL" id="LSYV01000003">
    <property type="protein sequence ID" value="KXZ55544.1"/>
    <property type="molecule type" value="Genomic_DNA"/>
</dbReference>
<feature type="compositionally biased region" description="Acidic residues" evidence="5">
    <location>
        <begin position="77"/>
        <end position="103"/>
    </location>
</feature>
<feature type="compositionally biased region" description="Basic residues" evidence="5">
    <location>
        <begin position="48"/>
        <end position="58"/>
    </location>
</feature>
<feature type="domain" description="Exocyst complex component EXOC2/Sec5 N-terminal" evidence="6">
    <location>
        <begin position="239"/>
        <end position="440"/>
    </location>
</feature>
<dbReference type="GO" id="GO:0000145">
    <property type="term" value="C:exocyst"/>
    <property type="evidence" value="ECO:0007669"/>
    <property type="project" value="UniProtKB-UniRule"/>
</dbReference>
<reference evidence="8" key="1">
    <citation type="journal article" date="2016" name="Nat. Commun.">
        <title>The Gonium pectorale genome demonstrates co-option of cell cycle regulation during the evolution of multicellularity.</title>
        <authorList>
            <person name="Hanschen E.R."/>
            <person name="Marriage T.N."/>
            <person name="Ferris P.J."/>
            <person name="Hamaji T."/>
            <person name="Toyoda A."/>
            <person name="Fujiyama A."/>
            <person name="Neme R."/>
            <person name="Noguchi H."/>
            <person name="Minakuchi Y."/>
            <person name="Suzuki M."/>
            <person name="Kawai-Toyooka H."/>
            <person name="Smith D.R."/>
            <person name="Sparks H."/>
            <person name="Anderson J."/>
            <person name="Bakaric R."/>
            <person name="Luria V."/>
            <person name="Karger A."/>
            <person name="Kirschner M.W."/>
            <person name="Durand P.M."/>
            <person name="Michod R.E."/>
            <person name="Nozaki H."/>
            <person name="Olson B.J."/>
        </authorList>
    </citation>
    <scope>NUCLEOTIDE SEQUENCE [LARGE SCALE GENOMIC DNA]</scope>
    <source>
        <strain evidence="8">NIES-2863</strain>
    </source>
</reference>
<feature type="compositionally biased region" description="Gly residues" evidence="5">
    <location>
        <begin position="621"/>
        <end position="631"/>
    </location>
</feature>
<dbReference type="STRING" id="33097.A0A150H0I8"/>
<evidence type="ECO:0000259" key="6">
    <source>
        <dbReference type="Pfam" id="PF15469"/>
    </source>
</evidence>
<feature type="region of interest" description="Disordered" evidence="5">
    <location>
        <begin position="734"/>
        <end position="764"/>
    </location>
</feature>
<accession>A0A150H0I8</accession>
<evidence type="ECO:0000313" key="7">
    <source>
        <dbReference type="EMBL" id="KXZ55544.1"/>
    </source>
</evidence>
<dbReference type="AlphaFoldDB" id="A0A150H0I8"/>
<evidence type="ECO:0000256" key="2">
    <source>
        <dbReference type="ARBA" id="ARBA00022448"/>
    </source>
</evidence>
<dbReference type="Proteomes" id="UP000075714">
    <property type="component" value="Unassembled WGS sequence"/>
</dbReference>
<proteinExistence type="inferred from homology"/>
<dbReference type="GO" id="GO:0006887">
    <property type="term" value="P:exocytosis"/>
    <property type="evidence" value="ECO:0007669"/>
    <property type="project" value="UniProtKB-KW"/>
</dbReference>
<evidence type="ECO:0000256" key="3">
    <source>
        <dbReference type="ARBA" id="ARBA00022483"/>
    </source>
</evidence>
<keyword evidence="3 4" id="KW-0268">Exocytosis</keyword>
<dbReference type="GO" id="GO:0015031">
    <property type="term" value="P:protein transport"/>
    <property type="evidence" value="ECO:0007669"/>
    <property type="project" value="UniProtKB-KW"/>
</dbReference>
<protein>
    <recommendedName>
        <fullName evidence="4">Exocyst complex component SEC5</fullName>
    </recommendedName>
</protein>
<dbReference type="GO" id="GO:0006893">
    <property type="term" value="P:Golgi to plasma membrane transport"/>
    <property type="evidence" value="ECO:0007669"/>
    <property type="project" value="UniProtKB-UniRule"/>
</dbReference>
<evidence type="ECO:0000313" key="8">
    <source>
        <dbReference type="Proteomes" id="UP000075714"/>
    </source>
</evidence>